<dbReference type="InterPro" id="IPR000922">
    <property type="entry name" value="Lectin_gal-bd_dom"/>
</dbReference>
<dbReference type="GO" id="GO:0030246">
    <property type="term" value="F:carbohydrate binding"/>
    <property type="evidence" value="ECO:0007669"/>
    <property type="project" value="UniProtKB-KW"/>
</dbReference>
<dbReference type="Proteomes" id="UP000264840">
    <property type="component" value="Unplaced"/>
</dbReference>
<dbReference type="Ensembl" id="ENSHBUT00000019497.1">
    <property type="protein sequence ID" value="ENSHBUP00000029427.1"/>
    <property type="gene ID" value="ENSHBUG00000013866.1"/>
</dbReference>
<sequence>MDSVQRCISGQVIVVSWANYGRRDKTTCPDGRSDSELQNVKCSWSATLHLLSASADSPFTCIHRCNWQNSCTVEAPSLVDPCHGTYEYLEVFFTCQSVICEGSQANLQCDEGQVIVVSWANYGRRESLISARKLESSVDLCAGTYKYLEVF</sequence>
<dbReference type="PANTHER" id="PTHR46780">
    <property type="entry name" value="PROTEIN EVA-1"/>
    <property type="match status" value="1"/>
</dbReference>
<dbReference type="Pfam" id="PF02140">
    <property type="entry name" value="SUEL_Lectin"/>
    <property type="match status" value="1"/>
</dbReference>
<evidence type="ECO:0000256" key="2">
    <source>
        <dbReference type="ARBA" id="ARBA00022737"/>
    </source>
</evidence>
<evidence type="ECO:0000259" key="3">
    <source>
        <dbReference type="PROSITE" id="PS50228"/>
    </source>
</evidence>
<feature type="domain" description="SUEL-type lectin" evidence="3">
    <location>
        <begin position="6"/>
        <end position="96"/>
    </location>
</feature>
<evidence type="ECO:0000313" key="4">
    <source>
        <dbReference type="Ensembl" id="ENSHBUP00000029427.1"/>
    </source>
</evidence>
<dbReference type="GeneTree" id="ENSGT00990000204824"/>
<evidence type="ECO:0000256" key="1">
    <source>
        <dbReference type="ARBA" id="ARBA00022734"/>
    </source>
</evidence>
<keyword evidence="1" id="KW-0430">Lectin</keyword>
<reference evidence="4" key="2">
    <citation type="submission" date="2025-09" db="UniProtKB">
        <authorList>
            <consortium name="Ensembl"/>
        </authorList>
    </citation>
    <scope>IDENTIFICATION</scope>
</reference>
<dbReference type="Gene3D" id="2.60.120.740">
    <property type="match status" value="2"/>
</dbReference>
<dbReference type="InterPro" id="IPR043159">
    <property type="entry name" value="Lectin_gal-bd_sf"/>
</dbReference>
<proteinExistence type="predicted"/>
<accession>A0A3Q3CSA8</accession>
<dbReference type="PROSITE" id="PS50228">
    <property type="entry name" value="SUEL_LECTIN"/>
    <property type="match status" value="1"/>
</dbReference>
<keyword evidence="2" id="KW-0677">Repeat</keyword>
<keyword evidence="5" id="KW-1185">Reference proteome</keyword>
<reference evidence="4" key="1">
    <citation type="submission" date="2025-08" db="UniProtKB">
        <authorList>
            <consortium name="Ensembl"/>
        </authorList>
    </citation>
    <scope>IDENTIFICATION</scope>
</reference>
<name>A0A3Q3CSA8_HAPBU</name>
<dbReference type="AlphaFoldDB" id="A0A3Q3CSA8"/>
<organism evidence="4 5">
    <name type="scientific">Haplochromis burtoni</name>
    <name type="common">Burton's mouthbrooder</name>
    <name type="synonym">Chromis burtoni</name>
    <dbReference type="NCBI Taxonomy" id="8153"/>
    <lineage>
        <taxon>Eukaryota</taxon>
        <taxon>Metazoa</taxon>
        <taxon>Chordata</taxon>
        <taxon>Craniata</taxon>
        <taxon>Vertebrata</taxon>
        <taxon>Euteleostomi</taxon>
        <taxon>Actinopterygii</taxon>
        <taxon>Neopterygii</taxon>
        <taxon>Teleostei</taxon>
        <taxon>Neoteleostei</taxon>
        <taxon>Acanthomorphata</taxon>
        <taxon>Ovalentaria</taxon>
        <taxon>Cichlomorphae</taxon>
        <taxon>Cichliformes</taxon>
        <taxon>Cichlidae</taxon>
        <taxon>African cichlids</taxon>
        <taxon>Pseudocrenilabrinae</taxon>
        <taxon>Haplochromini</taxon>
        <taxon>Haplochromis</taxon>
    </lineage>
</organism>
<evidence type="ECO:0000313" key="5">
    <source>
        <dbReference type="Proteomes" id="UP000264840"/>
    </source>
</evidence>
<protein>
    <recommendedName>
        <fullName evidence="3">SUEL-type lectin domain-containing protein</fullName>
    </recommendedName>
</protein>